<feature type="transmembrane region" description="Helical" evidence="5">
    <location>
        <begin position="57"/>
        <end position="86"/>
    </location>
</feature>
<keyword evidence="7" id="KW-1185">Reference proteome</keyword>
<reference evidence="6 7" key="1">
    <citation type="journal article" date="2013" name="Curr. Biol.">
        <title>The Genome of the Foraminiferan Reticulomyxa filosa.</title>
        <authorList>
            <person name="Glockner G."/>
            <person name="Hulsmann N."/>
            <person name="Schleicher M."/>
            <person name="Noegel A.A."/>
            <person name="Eichinger L."/>
            <person name="Gallinger C."/>
            <person name="Pawlowski J."/>
            <person name="Sierra R."/>
            <person name="Euteneuer U."/>
            <person name="Pillet L."/>
            <person name="Moustafa A."/>
            <person name="Platzer M."/>
            <person name="Groth M."/>
            <person name="Szafranski K."/>
            <person name="Schliwa M."/>
        </authorList>
    </citation>
    <scope>NUCLEOTIDE SEQUENCE [LARGE SCALE GENOMIC DNA]</scope>
</reference>
<evidence type="ECO:0000256" key="2">
    <source>
        <dbReference type="ARBA" id="ARBA00022692"/>
    </source>
</evidence>
<keyword evidence="2 5" id="KW-0812">Transmembrane</keyword>
<keyword evidence="3 5" id="KW-1133">Transmembrane helix</keyword>
<name>X6P4F3_RETFI</name>
<evidence type="ECO:0000256" key="5">
    <source>
        <dbReference type="SAM" id="Phobius"/>
    </source>
</evidence>
<gene>
    <name evidence="6" type="ORF">RFI_03703</name>
</gene>
<protein>
    <recommendedName>
        <fullName evidence="8">Sugar phosphate transporter domain-containing protein</fullName>
    </recommendedName>
</protein>
<evidence type="ECO:0000256" key="3">
    <source>
        <dbReference type="ARBA" id="ARBA00022989"/>
    </source>
</evidence>
<evidence type="ECO:0000256" key="1">
    <source>
        <dbReference type="ARBA" id="ARBA00004141"/>
    </source>
</evidence>
<dbReference type="OMA" id="MSYFAWM"/>
<dbReference type="PANTHER" id="PTHR11132">
    <property type="entry name" value="SOLUTE CARRIER FAMILY 35"/>
    <property type="match status" value="1"/>
</dbReference>
<feature type="transmembrane region" description="Helical" evidence="5">
    <location>
        <begin position="205"/>
        <end position="226"/>
    </location>
</feature>
<dbReference type="InterPro" id="IPR050186">
    <property type="entry name" value="TPT_transporter"/>
</dbReference>
<keyword evidence="4 5" id="KW-0472">Membrane</keyword>
<comment type="caution">
    <text evidence="6">The sequence shown here is derived from an EMBL/GenBank/DDBJ whole genome shotgun (WGS) entry which is preliminary data.</text>
</comment>
<dbReference type="GO" id="GO:0016020">
    <property type="term" value="C:membrane"/>
    <property type="evidence" value="ECO:0007669"/>
    <property type="project" value="UniProtKB-SubCell"/>
</dbReference>
<accession>X6P4F3</accession>
<feature type="transmembrane region" description="Helical" evidence="5">
    <location>
        <begin position="233"/>
        <end position="249"/>
    </location>
</feature>
<comment type="subcellular location">
    <subcellularLocation>
        <location evidence="1">Membrane</location>
        <topology evidence="1">Multi-pass membrane protein</topology>
    </subcellularLocation>
</comment>
<dbReference type="Proteomes" id="UP000023152">
    <property type="component" value="Unassembled WGS sequence"/>
</dbReference>
<proteinExistence type="predicted"/>
<feature type="transmembrane region" description="Helical" evidence="5">
    <location>
        <begin position="146"/>
        <end position="164"/>
    </location>
</feature>
<evidence type="ECO:0000256" key="4">
    <source>
        <dbReference type="ARBA" id="ARBA00023136"/>
    </source>
</evidence>
<feature type="transmembrane region" description="Helical" evidence="5">
    <location>
        <begin position="23"/>
        <end position="45"/>
    </location>
</feature>
<evidence type="ECO:0000313" key="6">
    <source>
        <dbReference type="EMBL" id="ETO33400.1"/>
    </source>
</evidence>
<dbReference type="EMBL" id="ASPP01003416">
    <property type="protein sequence ID" value="ETO33400.1"/>
    <property type="molecule type" value="Genomic_DNA"/>
</dbReference>
<evidence type="ECO:0000313" key="7">
    <source>
        <dbReference type="Proteomes" id="UP000023152"/>
    </source>
</evidence>
<sequence length="306" mass="34590">MICSSLMLIINKLAVHHLTAPSLVLFSQLFTSALCCYILGTLKIIEVDHLEMPKIKPYILVAIVFLGTSWITLFGLIVGAFLYMYTDQGYDIHGYTFVLLWYLGIELTKINKQKRRKQMYIFVFCVDQLYIKFVCDAIPMKTNWGRVYYCNLLSSIPLLVIGVTTGEMASIKSTTYTGFGFLILSCCLGLGMSYFAFLARHLTSAATFTVLGNVCKILTVIVNFLIWDKHANTVGVACLLFCLFCAYHYEQASLRLVVPKSSNKTTDSIDIENDNANHKFLLSIKKICFIFNLTGKALHHQKKETI</sequence>
<feature type="transmembrane region" description="Helical" evidence="5">
    <location>
        <begin position="176"/>
        <end position="199"/>
    </location>
</feature>
<feature type="transmembrane region" description="Helical" evidence="5">
    <location>
        <begin position="92"/>
        <end position="108"/>
    </location>
</feature>
<organism evidence="6 7">
    <name type="scientific">Reticulomyxa filosa</name>
    <dbReference type="NCBI Taxonomy" id="46433"/>
    <lineage>
        <taxon>Eukaryota</taxon>
        <taxon>Sar</taxon>
        <taxon>Rhizaria</taxon>
        <taxon>Retaria</taxon>
        <taxon>Foraminifera</taxon>
        <taxon>Monothalamids</taxon>
        <taxon>Reticulomyxidae</taxon>
        <taxon>Reticulomyxa</taxon>
    </lineage>
</organism>
<evidence type="ECO:0008006" key="8">
    <source>
        <dbReference type="Google" id="ProtNLM"/>
    </source>
</evidence>
<dbReference type="AlphaFoldDB" id="X6P4F3"/>
<dbReference type="OrthoDB" id="417037at2759"/>